<feature type="compositionally biased region" description="Polar residues" evidence="1">
    <location>
        <begin position="772"/>
        <end position="782"/>
    </location>
</feature>
<dbReference type="EMBL" id="JAAOAK010000194">
    <property type="protein sequence ID" value="KAF5683566.1"/>
    <property type="molecule type" value="Genomic_DNA"/>
</dbReference>
<comment type="caution">
    <text evidence="2">The sequence shown here is derived from an EMBL/GenBank/DDBJ whole genome shotgun (WGS) entry which is preliminary data.</text>
</comment>
<dbReference type="AlphaFoldDB" id="A0A8H5X514"/>
<feature type="region of interest" description="Disordered" evidence="1">
    <location>
        <begin position="689"/>
        <end position="795"/>
    </location>
</feature>
<keyword evidence="3" id="KW-1185">Reference proteome</keyword>
<name>A0A8H5X514_9HYPO</name>
<sequence>MTSNLDKLPRETLTSIASVSARVRDAISASLPISQEQYLTIAIPGTVIDLTDSDHGGSFVYDESKHRLPPANVRQAEASLVDRMMPIAKLAVGNETKSVARSYARALDMLIPISPTSNPSGEMDYAKSMEFLKEKVHGTSKTIIEVYRDKEMKWIKQREIWETAKIQASRDAQKAFEDGTEDYGERRQRYVEKWAKGKGKRYKDAIQAAWMDWVDDGKKYAVEFALGIFQMDSIERVENSKEAMRNSAIDDPSGDGEVYGVSLTPKTWATSCKVKTEEWREQNDLGQLNSSDGATWSRITLSYSASDIQMHGSENTGFGLWALGGADLPEELRREMASCDVAISFSALAVNIHRPWLHGELFSDTDLEVQRGLKISPGSSQIHEMIEGREDKKSGEWAFPAYPTSFIIAADTSVEFKGETKAIEEFWKAGGEVVGLRLRLLMAIFVNTFQSDFSSDKMKRITRAARAAEMNSQSTDGQRAHRPQPQLITSIVQPPVAPAHQTPPRHVPARRSAPSTPDIKIRFLTFYIQDCTTPQQISEKFTRGLQIVSNSAADITSILSDIINHCQDRPVLYQQATREAGRFHSGYWDGYFRMVAADTQWLTNNWGGPNWLPADIRAGLERSFGTPVPSSYVRILVSITQAAQTYGIDLDSLWAEDGALRTAVGDGGEQCLSQSLEQEVVRQINHEGARTVLKAPNQGQQSSTDVDLDSESERSSGIKVETSEPSEPTSIQTVPSHETPTANGNDDPPATVEVPTAHEHVTQTQTQAQAQPTNDGTQSAPQVTRKRTFEQMNSTEGSTFDKYKTLMTRTKPEKLAQLRAEAMGNLERAESEKVATKHALVTLRAKEDQLQQIREHSKRMIDTTSNGLREQANHDVLAGTLANMGEVYFNGMNRLLDSFLQTSSASLGGFTVQELQARQTEAIDKVDKAKKHIRALDHIEKARAVHESYSEMERFRESLRAVWVKTGERVEDLEKACIAAFSHAEEED</sequence>
<accession>A0A8H5X514</accession>
<feature type="compositionally biased region" description="Low complexity" evidence="1">
    <location>
        <begin position="762"/>
        <end position="771"/>
    </location>
</feature>
<evidence type="ECO:0000313" key="3">
    <source>
        <dbReference type="Proteomes" id="UP000562682"/>
    </source>
</evidence>
<gene>
    <name evidence="2" type="ORF">FDENT_7178</name>
</gene>
<feature type="compositionally biased region" description="Polar residues" evidence="1">
    <location>
        <begin position="723"/>
        <end position="744"/>
    </location>
</feature>
<evidence type="ECO:0000256" key="1">
    <source>
        <dbReference type="SAM" id="MobiDB-lite"/>
    </source>
</evidence>
<dbReference type="Proteomes" id="UP000562682">
    <property type="component" value="Unassembled WGS sequence"/>
</dbReference>
<reference evidence="2 3" key="1">
    <citation type="submission" date="2020-05" db="EMBL/GenBank/DDBJ databases">
        <title>Identification and distribution of gene clusters putatively required for synthesis of sphingolipid metabolism inhibitors in phylogenetically diverse species of the filamentous fungus Fusarium.</title>
        <authorList>
            <person name="Kim H.-S."/>
            <person name="Busman M."/>
            <person name="Brown D.W."/>
            <person name="Divon H."/>
            <person name="Uhlig S."/>
            <person name="Proctor R.H."/>
        </authorList>
    </citation>
    <scope>NUCLEOTIDE SEQUENCE [LARGE SCALE GENOMIC DNA]</scope>
    <source>
        <strain evidence="2 3">NRRL 25311</strain>
    </source>
</reference>
<proteinExistence type="predicted"/>
<organism evidence="2 3">
    <name type="scientific">Fusarium denticulatum</name>
    <dbReference type="NCBI Taxonomy" id="48507"/>
    <lineage>
        <taxon>Eukaryota</taxon>
        <taxon>Fungi</taxon>
        <taxon>Dikarya</taxon>
        <taxon>Ascomycota</taxon>
        <taxon>Pezizomycotina</taxon>
        <taxon>Sordariomycetes</taxon>
        <taxon>Hypocreomycetidae</taxon>
        <taxon>Hypocreales</taxon>
        <taxon>Nectriaceae</taxon>
        <taxon>Fusarium</taxon>
        <taxon>Fusarium fujikuroi species complex</taxon>
    </lineage>
</organism>
<protein>
    <submittedName>
        <fullName evidence="2">Uncharacterized protein</fullName>
    </submittedName>
</protein>
<evidence type="ECO:0000313" key="2">
    <source>
        <dbReference type="EMBL" id="KAF5683566.1"/>
    </source>
</evidence>